<proteinExistence type="predicted"/>
<dbReference type="OrthoDB" id="594406at2"/>
<dbReference type="EMBL" id="CP012836">
    <property type="protein sequence ID" value="AMQ56318.1"/>
    <property type="molecule type" value="Genomic_DNA"/>
</dbReference>
<evidence type="ECO:0000256" key="2">
    <source>
        <dbReference type="SAM" id="Phobius"/>
    </source>
</evidence>
<keyword evidence="2" id="KW-0472">Membrane</keyword>
<keyword evidence="2" id="KW-1133">Transmembrane helix</keyword>
<dbReference type="RefSeq" id="WP_067545619.1">
    <property type="nucleotide sequence ID" value="NZ_CP012836.1"/>
</dbReference>
<feature type="transmembrane region" description="Helical" evidence="2">
    <location>
        <begin position="96"/>
        <end position="114"/>
    </location>
</feature>
<feature type="transmembrane region" description="Helical" evidence="2">
    <location>
        <begin position="29"/>
        <end position="52"/>
    </location>
</feature>
<dbReference type="Proteomes" id="UP000073816">
    <property type="component" value="Chromosome"/>
</dbReference>
<dbReference type="PATRIC" id="fig|1727163.4.peg.1625"/>
<dbReference type="InterPro" id="IPR025519">
    <property type="entry name" value="DUF4407"/>
</dbReference>
<gene>
    <name evidence="3" type="ORF">AO498_07810</name>
</gene>
<reference evidence="4" key="1">
    <citation type="submission" date="2015-09" db="EMBL/GenBank/DDBJ databases">
        <title>Complete sequence of Algoriphagus sp. M8-2.</title>
        <authorList>
            <person name="Shintani M."/>
        </authorList>
    </citation>
    <scope>NUCLEOTIDE SEQUENCE [LARGE SCALE GENOMIC DNA]</scope>
    <source>
        <strain evidence="4">M8-2</strain>
    </source>
</reference>
<evidence type="ECO:0000256" key="1">
    <source>
        <dbReference type="SAM" id="Coils"/>
    </source>
</evidence>
<feature type="transmembrane region" description="Helical" evidence="2">
    <location>
        <begin position="58"/>
        <end position="75"/>
    </location>
</feature>
<keyword evidence="2" id="KW-0812">Transmembrane</keyword>
<organism evidence="3 4">
    <name type="scientific">Algoriphagus sanaruensis</name>
    <dbReference type="NCBI Taxonomy" id="1727163"/>
    <lineage>
        <taxon>Bacteria</taxon>
        <taxon>Pseudomonadati</taxon>
        <taxon>Bacteroidota</taxon>
        <taxon>Cytophagia</taxon>
        <taxon>Cytophagales</taxon>
        <taxon>Cyclobacteriaceae</taxon>
        <taxon>Algoriphagus</taxon>
    </lineage>
</organism>
<reference evidence="3 4" key="2">
    <citation type="journal article" date="2016" name="Genome Announc.">
        <title>Complete Genome Sequence of Algoriphagus sp. Strain M8-2, Isolated from a Brackish Lake.</title>
        <authorList>
            <person name="Muraguchi Y."/>
            <person name="Kushimoto K."/>
            <person name="Ohtsubo Y."/>
            <person name="Suzuki T."/>
            <person name="Dohra H."/>
            <person name="Kimbara K."/>
            <person name="Shintani M."/>
        </authorList>
    </citation>
    <scope>NUCLEOTIDE SEQUENCE [LARGE SCALE GENOMIC DNA]</scope>
    <source>
        <strain evidence="3 4">M8-2</strain>
    </source>
</reference>
<dbReference type="Pfam" id="PF14362">
    <property type="entry name" value="DUF4407"/>
    <property type="match status" value="1"/>
</dbReference>
<evidence type="ECO:0000313" key="3">
    <source>
        <dbReference type="EMBL" id="AMQ56318.1"/>
    </source>
</evidence>
<evidence type="ECO:0000313" key="4">
    <source>
        <dbReference type="Proteomes" id="UP000073816"/>
    </source>
</evidence>
<dbReference type="STRING" id="1727163.AO498_07810"/>
<protein>
    <recommendedName>
        <fullName evidence="5">DUF4407 domain-containing protein</fullName>
    </recommendedName>
</protein>
<name>A0A142EMG3_9BACT</name>
<accession>A0A142EMG3</accession>
<keyword evidence="1" id="KW-0175">Coiled coil</keyword>
<dbReference type="KEGG" id="alm:AO498_07810"/>
<keyword evidence="4" id="KW-1185">Reference proteome</keyword>
<feature type="transmembrane region" description="Helical" evidence="2">
    <location>
        <begin position="271"/>
        <end position="293"/>
    </location>
</feature>
<sequence>MNSISRFFWFCSGANFAILKRTPTESNKYVGIGATVFFTGVLAALAAGYALFTVFQNLIPAIFFGLLWGMMIFNLDRFIVSSMRKKENAWAEWKLAIPRLILAVLLALVISKPLELKMFEREINRKLDEKKTEFIAQSKANLAKGFPEIQELEGKIDTLKAEVSRAETFRNQLQKEYDAERFGEKTAGTSGIVGLGTNAKKKEQQLDAAQLALENLRKQNQVRIDTLEAQIREFMALRQVEFEKQQPGIEGFDGLAARMDALSALTSESSAMAMANVFIMLLFIAIETAPIFVKLISSRGPYDELLELHEEKVKLFKGEKWMIAKGESEARVGYFQDTHFYATDLKKEKTNRKNRAEADRELAKWE</sequence>
<evidence type="ECO:0008006" key="5">
    <source>
        <dbReference type="Google" id="ProtNLM"/>
    </source>
</evidence>
<feature type="coiled-coil region" evidence="1">
    <location>
        <begin position="149"/>
        <end position="219"/>
    </location>
</feature>
<dbReference type="AlphaFoldDB" id="A0A142EMG3"/>